<feature type="region of interest" description="Disordered" evidence="1">
    <location>
        <begin position="731"/>
        <end position="752"/>
    </location>
</feature>
<reference evidence="2 3" key="1">
    <citation type="submission" date="2019-02" db="EMBL/GenBank/DDBJ databases">
        <title>Complete genome sequence of Burkholderia cenocepacia phage BcepSaruman.</title>
        <authorList>
            <person name="Park K."/>
            <person name="Liu M."/>
            <person name="Gill J."/>
        </authorList>
    </citation>
    <scope>NUCLEOTIDE SEQUENCE [LARGE SCALE GENOMIC DNA]</scope>
</reference>
<dbReference type="EMBL" id="MK552140">
    <property type="protein sequence ID" value="QBX06657.1"/>
    <property type="molecule type" value="Genomic_DNA"/>
</dbReference>
<name>A0A4D5ZEG2_9CAUD</name>
<accession>A0A4D5ZEG2</accession>
<keyword evidence="3" id="KW-1185">Reference proteome</keyword>
<evidence type="ECO:0000313" key="3">
    <source>
        <dbReference type="Proteomes" id="UP000296455"/>
    </source>
</evidence>
<proteinExistence type="predicted"/>
<evidence type="ECO:0000313" key="2">
    <source>
        <dbReference type="EMBL" id="QBX06657.1"/>
    </source>
</evidence>
<sequence length="752" mass="84269">MTTSAVSGSVQHHAENEKMKKIDYSRVTGVADHLAELAESGDYNLFPGLLSDSEMEEIQRRRVKAKPKGKVATVREDEYIIKGGGVSDDGEVVDDFDIARYMAEAEDKETGVLHDLKIDTRDMRAAKNFYDYAFNMQSAKANPPWSRQMWVGLMLFGEVCPRCSDHDWLDIHNVPVDFKAKDMPDRLQLLEFGKCPRCGSDKWDLIQNHGLRNYMQYVGVIGQRGSKSSLTALLSSYSLHRFVKFPNYASLSKSMQASTELTGTFVSLTFAKAVGVLWTPFKKIIEESDWWKGLFDILKHHGNQMGTELYTMSSLYLTLGYKNIRFYPSGPKSSTLRGDTRILAALDELGLFPLPTGDSEEDETSERANSDEAHKSLYNSLGTVSVTYENLLKEGVSSAPPPLLFNVSSPYSQRDKMMRLLREARTPDGEKVMLGVNLATWEMNPFYTRNSQIIAQAYAANPEKAARDWGASPPAVHSRFIHPDTVGEGVFVGGPNAHNFIYQFDKPGEVYGRIERVRGNQWPSIIAIDAGSSNNSFCIAAVHYNFETGKTVVGTALECIPMNGKKVNFNLLYLNVILKLARETNAVGMVADQWQSIDLLQRIREDMGLNPLGKPRCLPRQYSPRRKDFDACRAMLTSKNLILPTITESDRDRIVAGGIDDYRSEFMNRPVPHILHQMITVRDVGPEKCPEKGEGYTDDMFRAIVLGSTIVHHPRVMERLAEARNFNYGGDNGNRMPEPGFAGRSGGFGARR</sequence>
<feature type="compositionally biased region" description="Gly residues" evidence="1">
    <location>
        <begin position="743"/>
        <end position="752"/>
    </location>
</feature>
<dbReference type="Proteomes" id="UP000296455">
    <property type="component" value="Segment"/>
</dbReference>
<evidence type="ECO:0000256" key="1">
    <source>
        <dbReference type="SAM" id="MobiDB-lite"/>
    </source>
</evidence>
<gene>
    <name evidence="2" type="ORF">BcepSaruman_244</name>
</gene>
<protein>
    <submittedName>
        <fullName evidence="2">Terminase</fullName>
    </submittedName>
</protein>
<organism evidence="2 3">
    <name type="scientific">Burkholderia phage BcepSaruman</name>
    <dbReference type="NCBI Taxonomy" id="2530032"/>
    <lineage>
        <taxon>Viruses</taxon>
        <taxon>Duplodnaviria</taxon>
        <taxon>Heunggongvirae</taxon>
        <taxon>Uroviricota</taxon>
        <taxon>Caudoviricetes</taxon>
        <taxon>Sarumanvirus</taxon>
        <taxon>Sarumanvirus bcepsaruman</taxon>
    </lineage>
</organism>